<dbReference type="InterPro" id="IPR050235">
    <property type="entry name" value="CK1_Ser-Thr_kinase"/>
</dbReference>
<feature type="binding site" evidence="10">
    <location>
        <position position="47"/>
    </location>
    <ligand>
        <name>ATP</name>
        <dbReference type="ChEBI" id="CHEBI:30616"/>
    </ligand>
</feature>
<feature type="compositionally biased region" description="Low complexity" evidence="11">
    <location>
        <begin position="1312"/>
        <end position="1334"/>
    </location>
</feature>
<evidence type="ECO:0000256" key="3">
    <source>
        <dbReference type="ARBA" id="ARBA00022527"/>
    </source>
</evidence>
<gene>
    <name evidence="14" type="ORF">D9619_010744</name>
</gene>
<feature type="compositionally biased region" description="Basic and acidic residues" evidence="11">
    <location>
        <begin position="370"/>
        <end position="386"/>
    </location>
</feature>
<comment type="similarity">
    <text evidence="1">Belongs to the protein kinase superfamily. CK1 Ser/Thr protein kinase family. Casein kinase I subfamily.</text>
</comment>
<comment type="caution">
    <text evidence="14">The sequence shown here is derived from an EMBL/GenBank/DDBJ whole genome shotgun (WGS) entry which is preliminary data.</text>
</comment>
<dbReference type="InterPro" id="IPR011009">
    <property type="entry name" value="Kinase-like_dom_sf"/>
</dbReference>
<feature type="region of interest" description="Disordered" evidence="11">
    <location>
        <begin position="1312"/>
        <end position="1348"/>
    </location>
</feature>
<dbReference type="FunFam" id="1.10.510.10:FF:000159">
    <property type="entry name" value="Casein kinase I hhp1"/>
    <property type="match status" value="1"/>
</dbReference>
<evidence type="ECO:0000259" key="13">
    <source>
        <dbReference type="PROSITE" id="PS51471"/>
    </source>
</evidence>
<evidence type="ECO:0000313" key="14">
    <source>
        <dbReference type="EMBL" id="KAF5318813.1"/>
    </source>
</evidence>
<dbReference type="GO" id="GO:0005524">
    <property type="term" value="F:ATP binding"/>
    <property type="evidence" value="ECO:0007669"/>
    <property type="project" value="UniProtKB-UniRule"/>
</dbReference>
<dbReference type="PROSITE" id="PS00107">
    <property type="entry name" value="PROTEIN_KINASE_ATP"/>
    <property type="match status" value="1"/>
</dbReference>
<evidence type="ECO:0000256" key="7">
    <source>
        <dbReference type="ARBA" id="ARBA00022840"/>
    </source>
</evidence>
<dbReference type="PROSITE" id="PS00108">
    <property type="entry name" value="PROTEIN_KINASE_ST"/>
    <property type="match status" value="1"/>
</dbReference>
<dbReference type="CDD" id="cd14125">
    <property type="entry name" value="STKc_CK1_delta_epsilon"/>
    <property type="match status" value="1"/>
</dbReference>
<evidence type="ECO:0000256" key="5">
    <source>
        <dbReference type="ARBA" id="ARBA00022741"/>
    </source>
</evidence>
<sequence length="1364" mass="151334">MADQSADHWLDLRVGGKYKLGKKIGSGSFGDVYLGLNTISGEEVAIKLESVNAKHPQLEAESKIYKTLAGGVGVPFVRWFGTENDYNAMVLDLLGPSLEDLFNFCNRKFSLKTVLLLADQMISRVEYIHSRNFIHRDIKPDNFLMGVGKRGNQVNISDFGLAKKFRDPKTHLHIPYVENKNLTGTARYTSINTHLGVEQARRDDLESLAYVLVYFLRGMLPWQGMKGATKKQKYDRIMEKKMTTPTDLLCRGFPNEFGIFLNYARALRFDDKPDYSYLRKLFRDLFVREGYQYDYIFDWSVQRATQEEASESNPGNPGGPGVSALKPSATRRKEELGHRAIDKIPRYHTRQARQTGPDATVAPPPAARGRNVESTRASRDENRRSGEEGGMVLWASLGYEIAGALSLSLSLIYTTKDAEGGWWWGTVPRRSTVLTAPNPCLFINGLGLVGLPLSNRDASSIISVASLAPFGHGERTVVDKSVRHTWEIESAKVSFANEQWDAYVNQTVCTEVCKSLGVTFGANATPRMELYKLLLYEAGSHFLPHQDTQKADGMFATVIIVLPSAYAGGEVVLSHASANKTIDFAPNSLLSTAVLAWYTDVTHEVKTVTSGYRLALSYNLIHTSAGLPLPKVPEMTDSAAELRRVLRKWNNGLYGQDMIVYLLDHQYSIANLRSGINALKGADALRVHFLRKVAEETGFQVGLAILEHAVYGSADEDGGCYYGGRGDRWGGRGRGRWGGYDEYDESDEEVPEMGEVDSKNTSISNMVDLKGSPLVTSRSIPVEDNCLIPQEPFEDESPDRKEYEGYMGNWAGQVEHHYKRTVIVILPEANTDDLCYRAEGLNYAFNKLKESTAVPPTNTDRAWAKRVLSDPYKLTSPHINSLVEYALKWKDLAIWTSAIKCPYGSLQNLNDASLLQARQIFSFKHVCLRLIRLVDLALFVDAHASYHSFEELLARSRDLQHRLELINGVQAASIAEEKSAVDAWCKKETDKIMASYTTGNLSEVPTLLAIIKTIGLDPFLTSILPLLNAKPNIYDVWIALYKGLRQDRETIISNEVSRVNKCKDTITSLVENLMETCIQNAVASWSVTPTNQARLARIITLTEDLLTDDRMELCKSFFVSILRLPGISATNFPQLYVPLASQLRPLLNKLNQDVTSPVVVDLYQVLIGTYLRDILGRRGFVANVNLRRIGCGCSICAPLDSFIYGRTVETTFRVPQNQRQHLEGRLRLAMDLCSFSTVRSGRPHGLSVRKASAVIQVTEWAAKQKAAKEFLASIGPDAVIAKIMGARYADVGLAINGTQQFGATNTAASALPPAPLQVAPPSQQAGSSSANAVQTHVNQSTNTLKRKQPLKSIGPVIDLTLDSP</sequence>
<dbReference type="InterPro" id="IPR017441">
    <property type="entry name" value="Protein_kinase_ATP_BS"/>
</dbReference>
<accession>A0A8H5B954</accession>
<dbReference type="InterPro" id="IPR005123">
    <property type="entry name" value="Oxoglu/Fe-dep_dioxygenase_dom"/>
</dbReference>
<dbReference type="Proteomes" id="UP000567179">
    <property type="component" value="Unassembled WGS sequence"/>
</dbReference>
<dbReference type="EMBL" id="JAACJJ010000030">
    <property type="protein sequence ID" value="KAF5318813.1"/>
    <property type="molecule type" value="Genomic_DNA"/>
</dbReference>
<organism evidence="14 15">
    <name type="scientific">Psilocybe cf. subviscida</name>
    <dbReference type="NCBI Taxonomy" id="2480587"/>
    <lineage>
        <taxon>Eukaryota</taxon>
        <taxon>Fungi</taxon>
        <taxon>Dikarya</taxon>
        <taxon>Basidiomycota</taxon>
        <taxon>Agaricomycotina</taxon>
        <taxon>Agaricomycetes</taxon>
        <taxon>Agaricomycetidae</taxon>
        <taxon>Agaricales</taxon>
        <taxon>Agaricineae</taxon>
        <taxon>Strophariaceae</taxon>
        <taxon>Psilocybe</taxon>
    </lineage>
</organism>
<dbReference type="PANTHER" id="PTHR11909">
    <property type="entry name" value="CASEIN KINASE-RELATED"/>
    <property type="match status" value="1"/>
</dbReference>
<dbReference type="Pfam" id="PF13640">
    <property type="entry name" value="2OG-FeII_Oxy_3"/>
    <property type="match status" value="1"/>
</dbReference>
<reference evidence="14 15" key="1">
    <citation type="journal article" date="2020" name="ISME J.">
        <title>Uncovering the hidden diversity of litter-decomposition mechanisms in mushroom-forming fungi.</title>
        <authorList>
            <person name="Floudas D."/>
            <person name="Bentzer J."/>
            <person name="Ahren D."/>
            <person name="Johansson T."/>
            <person name="Persson P."/>
            <person name="Tunlid A."/>
        </authorList>
    </citation>
    <scope>NUCLEOTIDE SEQUENCE [LARGE SCALE GENOMIC DNA]</scope>
    <source>
        <strain evidence="14 15">CBS 101986</strain>
    </source>
</reference>
<dbReference type="SMART" id="SM00220">
    <property type="entry name" value="S_TKc"/>
    <property type="match status" value="1"/>
</dbReference>
<dbReference type="SUPFAM" id="SSF56112">
    <property type="entry name" value="Protein kinase-like (PK-like)"/>
    <property type="match status" value="1"/>
</dbReference>
<name>A0A8H5B954_9AGAR</name>
<dbReference type="Gene3D" id="2.60.120.620">
    <property type="entry name" value="q2cbj1_9rhob like domain"/>
    <property type="match status" value="1"/>
</dbReference>
<dbReference type="Pfam" id="PF00069">
    <property type="entry name" value="Pkinase"/>
    <property type="match status" value="1"/>
</dbReference>
<dbReference type="EC" id="2.7.11.1" evidence="2"/>
<comment type="catalytic activity">
    <reaction evidence="8">
        <text>L-threonyl-[protein] + ATP = O-phospho-L-threonyl-[protein] + ADP + H(+)</text>
        <dbReference type="Rhea" id="RHEA:46608"/>
        <dbReference type="Rhea" id="RHEA-COMP:11060"/>
        <dbReference type="Rhea" id="RHEA-COMP:11605"/>
        <dbReference type="ChEBI" id="CHEBI:15378"/>
        <dbReference type="ChEBI" id="CHEBI:30013"/>
        <dbReference type="ChEBI" id="CHEBI:30616"/>
        <dbReference type="ChEBI" id="CHEBI:61977"/>
        <dbReference type="ChEBI" id="CHEBI:456216"/>
        <dbReference type="EC" id="2.7.11.1"/>
    </reaction>
</comment>
<dbReference type="OrthoDB" id="124582at2759"/>
<keyword evidence="7 10" id="KW-0067">ATP-binding</keyword>
<evidence type="ECO:0000256" key="11">
    <source>
        <dbReference type="SAM" id="MobiDB-lite"/>
    </source>
</evidence>
<dbReference type="InterPro" id="IPR008271">
    <property type="entry name" value="Ser/Thr_kinase_AS"/>
</dbReference>
<evidence type="ECO:0000256" key="10">
    <source>
        <dbReference type="PROSITE-ProRule" id="PRU10141"/>
    </source>
</evidence>
<evidence type="ECO:0000256" key="4">
    <source>
        <dbReference type="ARBA" id="ARBA00022679"/>
    </source>
</evidence>
<comment type="catalytic activity">
    <reaction evidence="9">
        <text>L-seryl-[protein] + ATP = O-phospho-L-seryl-[protein] + ADP + H(+)</text>
        <dbReference type="Rhea" id="RHEA:17989"/>
        <dbReference type="Rhea" id="RHEA-COMP:9863"/>
        <dbReference type="Rhea" id="RHEA-COMP:11604"/>
        <dbReference type="ChEBI" id="CHEBI:15378"/>
        <dbReference type="ChEBI" id="CHEBI:29999"/>
        <dbReference type="ChEBI" id="CHEBI:30616"/>
        <dbReference type="ChEBI" id="CHEBI:83421"/>
        <dbReference type="ChEBI" id="CHEBI:456216"/>
        <dbReference type="EC" id="2.7.11.1"/>
    </reaction>
</comment>
<dbReference type="InterPro" id="IPR000719">
    <property type="entry name" value="Prot_kinase_dom"/>
</dbReference>
<dbReference type="PROSITE" id="PS51471">
    <property type="entry name" value="FE2OG_OXY"/>
    <property type="match status" value="1"/>
</dbReference>
<keyword evidence="5 10" id="KW-0547">Nucleotide-binding</keyword>
<keyword evidence="15" id="KW-1185">Reference proteome</keyword>
<keyword evidence="6" id="KW-0418">Kinase</keyword>
<dbReference type="GO" id="GO:0004674">
    <property type="term" value="F:protein serine/threonine kinase activity"/>
    <property type="evidence" value="ECO:0007669"/>
    <property type="project" value="UniProtKB-KW"/>
</dbReference>
<evidence type="ECO:0000256" key="9">
    <source>
        <dbReference type="ARBA" id="ARBA00048679"/>
    </source>
</evidence>
<evidence type="ECO:0000256" key="2">
    <source>
        <dbReference type="ARBA" id="ARBA00012513"/>
    </source>
</evidence>
<evidence type="ECO:0000256" key="6">
    <source>
        <dbReference type="ARBA" id="ARBA00022777"/>
    </source>
</evidence>
<evidence type="ECO:0000256" key="1">
    <source>
        <dbReference type="ARBA" id="ARBA00005926"/>
    </source>
</evidence>
<feature type="domain" description="Protein kinase" evidence="12">
    <location>
        <begin position="18"/>
        <end position="287"/>
    </location>
</feature>
<feature type="compositionally biased region" description="Basic and acidic residues" evidence="11">
    <location>
        <begin position="331"/>
        <end position="345"/>
    </location>
</feature>
<evidence type="ECO:0000256" key="8">
    <source>
        <dbReference type="ARBA" id="ARBA00047899"/>
    </source>
</evidence>
<dbReference type="FunFam" id="3.30.200.20:FF:000538">
    <property type="entry name" value="Putative Casein kinase I"/>
    <property type="match status" value="1"/>
</dbReference>
<proteinExistence type="inferred from homology"/>
<dbReference type="PROSITE" id="PS50011">
    <property type="entry name" value="PROTEIN_KINASE_DOM"/>
    <property type="match status" value="1"/>
</dbReference>
<dbReference type="Gene3D" id="1.10.510.10">
    <property type="entry name" value="Transferase(Phosphotransferase) domain 1"/>
    <property type="match status" value="1"/>
</dbReference>
<evidence type="ECO:0000259" key="12">
    <source>
        <dbReference type="PROSITE" id="PS50011"/>
    </source>
</evidence>
<evidence type="ECO:0000313" key="15">
    <source>
        <dbReference type="Proteomes" id="UP000567179"/>
    </source>
</evidence>
<feature type="domain" description="Fe2OG dioxygenase" evidence="13">
    <location>
        <begin position="525"/>
        <end position="624"/>
    </location>
</feature>
<feature type="region of interest" description="Disordered" evidence="11">
    <location>
        <begin position="307"/>
        <end position="386"/>
    </location>
</feature>
<protein>
    <recommendedName>
        <fullName evidence="2">non-specific serine/threonine protein kinase</fullName>
        <ecNumber evidence="2">2.7.11.1</ecNumber>
    </recommendedName>
</protein>
<keyword evidence="3" id="KW-0723">Serine/threonine-protein kinase</keyword>
<dbReference type="InterPro" id="IPR044862">
    <property type="entry name" value="Pro_4_hyd_alph_FE2OG_OXY"/>
</dbReference>
<keyword evidence="4" id="KW-0808">Transferase</keyword>